<evidence type="ECO:0000256" key="2">
    <source>
        <dbReference type="ARBA" id="ARBA00023125"/>
    </source>
</evidence>
<dbReference type="GO" id="GO:0045944">
    <property type="term" value="P:positive regulation of transcription by RNA polymerase II"/>
    <property type="evidence" value="ECO:0007669"/>
    <property type="project" value="TreeGrafter"/>
</dbReference>
<dbReference type="Gene3D" id="4.10.280.10">
    <property type="entry name" value="Helix-loop-helix DNA-binding domain"/>
    <property type="match status" value="1"/>
</dbReference>
<protein>
    <recommendedName>
        <fullName evidence="7">BHLH domain-containing protein</fullName>
    </recommendedName>
</protein>
<evidence type="ECO:0000256" key="1">
    <source>
        <dbReference type="ARBA" id="ARBA00023015"/>
    </source>
</evidence>
<dbReference type="GO" id="GO:0003700">
    <property type="term" value="F:DNA-binding transcription factor activity"/>
    <property type="evidence" value="ECO:0007669"/>
    <property type="project" value="TreeGrafter"/>
</dbReference>
<dbReference type="InterPro" id="IPR011598">
    <property type="entry name" value="bHLH_dom"/>
</dbReference>
<evidence type="ECO:0000256" key="3">
    <source>
        <dbReference type="ARBA" id="ARBA00023159"/>
    </source>
</evidence>
<keyword evidence="3" id="KW-0010">Activator</keyword>
<evidence type="ECO:0000256" key="4">
    <source>
        <dbReference type="ARBA" id="ARBA00023163"/>
    </source>
</evidence>
<evidence type="ECO:0000256" key="5">
    <source>
        <dbReference type="ARBA" id="ARBA00023242"/>
    </source>
</evidence>
<evidence type="ECO:0000259" key="7">
    <source>
        <dbReference type="PROSITE" id="PS50888"/>
    </source>
</evidence>
<accession>A0A9P8NYG5</accession>
<comment type="caution">
    <text evidence="8">The sequence shown here is derived from an EMBL/GenBank/DDBJ whole genome shotgun (WGS) entry which is preliminary data.</text>
</comment>
<feature type="compositionally biased region" description="Polar residues" evidence="6">
    <location>
        <begin position="15"/>
        <end position="27"/>
    </location>
</feature>
<dbReference type="PANTHER" id="PTHR10328">
    <property type="entry name" value="PROTEIN MAX MYC-ASSOCIATED FACTOR X"/>
    <property type="match status" value="1"/>
</dbReference>
<dbReference type="AlphaFoldDB" id="A0A9P8NYG5"/>
<dbReference type="GO" id="GO:0090575">
    <property type="term" value="C:RNA polymerase II transcription regulator complex"/>
    <property type="evidence" value="ECO:0007669"/>
    <property type="project" value="TreeGrafter"/>
</dbReference>
<sequence>MELPSLIHETDEGDSTNQPDLNKSPSFKQDPVSPDLRKHLHIKSEQRRRGRIIDGFQKLRGLIPSVKPQTDSKAQVLSKASEYIETLQHENSVLSTDLESVKGYASQLHNQLIRMNVTPSVPPPQLHGGHATQHHPQLHYPANMGTLPPPFPYSHLEHSRIPYPGPSLPPPPHMGVPHFQPYTRGPSDPPLNMSPARNPSDELTYLGTSSNAESPNAPRRSESNEGYAPKRT</sequence>
<feature type="region of interest" description="Disordered" evidence="6">
    <location>
        <begin position="162"/>
        <end position="232"/>
    </location>
</feature>
<keyword evidence="9" id="KW-1185">Reference proteome</keyword>
<organism evidence="8 9">
    <name type="scientific">Ogataea philodendri</name>
    <dbReference type="NCBI Taxonomy" id="1378263"/>
    <lineage>
        <taxon>Eukaryota</taxon>
        <taxon>Fungi</taxon>
        <taxon>Dikarya</taxon>
        <taxon>Ascomycota</taxon>
        <taxon>Saccharomycotina</taxon>
        <taxon>Pichiomycetes</taxon>
        <taxon>Pichiales</taxon>
        <taxon>Pichiaceae</taxon>
        <taxon>Ogataea</taxon>
    </lineage>
</organism>
<proteinExistence type="predicted"/>
<evidence type="ECO:0000256" key="6">
    <source>
        <dbReference type="SAM" id="MobiDB-lite"/>
    </source>
</evidence>
<dbReference type="GeneID" id="70237906"/>
<dbReference type="EMBL" id="JAEUBE010000414">
    <property type="protein sequence ID" value="KAH3661764.1"/>
    <property type="molecule type" value="Genomic_DNA"/>
</dbReference>
<reference evidence="8" key="2">
    <citation type="submission" date="2021-01" db="EMBL/GenBank/DDBJ databases">
        <authorList>
            <person name="Schikora-Tamarit M.A."/>
        </authorList>
    </citation>
    <scope>NUCLEOTIDE SEQUENCE</scope>
    <source>
        <strain evidence="8">CBS6075</strain>
    </source>
</reference>
<keyword evidence="2" id="KW-0238">DNA-binding</keyword>
<dbReference type="PROSITE" id="PS50888">
    <property type="entry name" value="BHLH"/>
    <property type="match status" value="1"/>
</dbReference>
<dbReference type="OrthoDB" id="3989973at2759"/>
<keyword evidence="1" id="KW-0805">Transcription regulation</keyword>
<feature type="compositionally biased region" description="Pro residues" evidence="6">
    <location>
        <begin position="163"/>
        <end position="174"/>
    </location>
</feature>
<evidence type="ECO:0000313" key="8">
    <source>
        <dbReference type="EMBL" id="KAH3661764.1"/>
    </source>
</evidence>
<dbReference type="Pfam" id="PF00010">
    <property type="entry name" value="HLH"/>
    <property type="match status" value="1"/>
</dbReference>
<dbReference type="InterPro" id="IPR036638">
    <property type="entry name" value="HLH_DNA-bd_sf"/>
</dbReference>
<feature type="domain" description="BHLH" evidence="7">
    <location>
        <begin position="36"/>
        <end position="87"/>
    </location>
</feature>
<reference evidence="8" key="1">
    <citation type="journal article" date="2021" name="Open Biol.">
        <title>Shared evolutionary footprints suggest mitochondrial oxidative damage underlies multiple complex I losses in fungi.</title>
        <authorList>
            <person name="Schikora-Tamarit M.A."/>
            <person name="Marcet-Houben M."/>
            <person name="Nosek J."/>
            <person name="Gabaldon T."/>
        </authorList>
    </citation>
    <scope>NUCLEOTIDE SEQUENCE</scope>
    <source>
        <strain evidence="8">CBS6075</strain>
    </source>
</reference>
<dbReference type="Proteomes" id="UP000769157">
    <property type="component" value="Unassembled WGS sequence"/>
</dbReference>
<feature type="region of interest" description="Disordered" evidence="6">
    <location>
        <begin position="1"/>
        <end position="36"/>
    </location>
</feature>
<dbReference type="GO" id="GO:0003677">
    <property type="term" value="F:DNA binding"/>
    <property type="evidence" value="ECO:0007669"/>
    <property type="project" value="UniProtKB-KW"/>
</dbReference>
<dbReference type="PANTHER" id="PTHR10328:SF3">
    <property type="entry name" value="PROTEIN MAX"/>
    <property type="match status" value="1"/>
</dbReference>
<dbReference type="GO" id="GO:0046983">
    <property type="term" value="F:protein dimerization activity"/>
    <property type="evidence" value="ECO:0007669"/>
    <property type="project" value="InterPro"/>
</dbReference>
<gene>
    <name evidence="8" type="ORF">OGAPHI_005942</name>
</gene>
<dbReference type="SMART" id="SM00353">
    <property type="entry name" value="HLH"/>
    <property type="match status" value="1"/>
</dbReference>
<evidence type="ECO:0000313" key="9">
    <source>
        <dbReference type="Proteomes" id="UP000769157"/>
    </source>
</evidence>
<name>A0A9P8NYG5_9ASCO</name>
<keyword evidence="5" id="KW-0539">Nucleus</keyword>
<dbReference type="SUPFAM" id="SSF47459">
    <property type="entry name" value="HLH, helix-loop-helix DNA-binding domain"/>
    <property type="match status" value="1"/>
</dbReference>
<keyword evidence="4" id="KW-0804">Transcription</keyword>
<dbReference type="RefSeq" id="XP_046058868.1">
    <property type="nucleotide sequence ID" value="XM_046207178.1"/>
</dbReference>